<sequence>MRRSVAFRHGRGEQHGNRAATGAANRSSATLIDSGEQVRHTGTHPNGGIMSSNDRPPARKRGLALALRGSAVALAAAITLGGVTGVAEARPPSCAGILKSMNAAYFAYRHYQAGGHHAEAAWWYGVYQDSLSNYVDTCIFA</sequence>
<proteinExistence type="predicted"/>
<gene>
    <name evidence="3" type="ORF">DPM19_33320</name>
</gene>
<protein>
    <submittedName>
        <fullName evidence="3">Uncharacterized protein</fullName>
    </submittedName>
</protein>
<keyword evidence="2" id="KW-1133">Transmembrane helix</keyword>
<keyword evidence="4" id="KW-1185">Reference proteome</keyword>
<dbReference type="Proteomes" id="UP000251891">
    <property type="component" value="Unassembled WGS sequence"/>
</dbReference>
<organism evidence="3 4">
    <name type="scientific">Actinomadura craniellae</name>
    <dbReference type="NCBI Taxonomy" id="2231787"/>
    <lineage>
        <taxon>Bacteria</taxon>
        <taxon>Bacillati</taxon>
        <taxon>Actinomycetota</taxon>
        <taxon>Actinomycetes</taxon>
        <taxon>Streptosporangiales</taxon>
        <taxon>Thermomonosporaceae</taxon>
        <taxon>Actinomadura</taxon>
    </lineage>
</organism>
<dbReference type="AlphaFoldDB" id="A0A365GVP5"/>
<feature type="region of interest" description="Disordered" evidence="1">
    <location>
        <begin position="38"/>
        <end position="57"/>
    </location>
</feature>
<evidence type="ECO:0000313" key="3">
    <source>
        <dbReference type="EMBL" id="RAY10845.1"/>
    </source>
</evidence>
<reference evidence="3 4" key="1">
    <citation type="submission" date="2018-06" db="EMBL/GenBank/DDBJ databases">
        <title>Actinomadura craniellae sp. nov. isolated from marine sponge Craniella sp.</title>
        <authorList>
            <person name="Li L."/>
            <person name="Xu Q.H."/>
            <person name="Lin H.W."/>
            <person name="Lu Y.H."/>
        </authorList>
    </citation>
    <scope>NUCLEOTIDE SEQUENCE [LARGE SCALE GENOMIC DNA]</scope>
    <source>
        <strain evidence="3 4">LHW63021</strain>
    </source>
</reference>
<keyword evidence="2" id="KW-0472">Membrane</keyword>
<evidence type="ECO:0000256" key="2">
    <source>
        <dbReference type="SAM" id="Phobius"/>
    </source>
</evidence>
<comment type="caution">
    <text evidence="3">The sequence shown here is derived from an EMBL/GenBank/DDBJ whole genome shotgun (WGS) entry which is preliminary data.</text>
</comment>
<evidence type="ECO:0000256" key="1">
    <source>
        <dbReference type="SAM" id="MobiDB-lite"/>
    </source>
</evidence>
<feature type="transmembrane region" description="Helical" evidence="2">
    <location>
        <begin position="65"/>
        <end position="87"/>
    </location>
</feature>
<evidence type="ECO:0000313" key="4">
    <source>
        <dbReference type="Proteomes" id="UP000251891"/>
    </source>
</evidence>
<accession>A0A365GVP5</accession>
<keyword evidence="2" id="KW-0812">Transmembrane</keyword>
<name>A0A365GVP5_9ACTN</name>
<dbReference type="EMBL" id="QLYX01000024">
    <property type="protein sequence ID" value="RAY10845.1"/>
    <property type="molecule type" value="Genomic_DNA"/>
</dbReference>
<feature type="region of interest" description="Disordered" evidence="1">
    <location>
        <begin position="1"/>
        <end position="29"/>
    </location>
</feature>